<dbReference type="Proteomes" id="UP000186955">
    <property type="component" value="Unassembled WGS sequence"/>
</dbReference>
<comment type="caution">
    <text evidence="1">The sequence shown here is derived from an EMBL/GenBank/DDBJ whole genome shotgun (WGS) entry which is preliminary data.</text>
</comment>
<reference evidence="1 2" key="1">
    <citation type="submission" date="2016-10" db="EMBL/GenBank/DDBJ databases">
        <title>Genome sequence of the ascomycete fungus Penicillium subrubescens.</title>
        <authorList>
            <person name="De Vries R.P."/>
            <person name="Peng M."/>
            <person name="Dilokpimol A."/>
            <person name="Hilden K."/>
            <person name="Makela M.R."/>
            <person name="Grigoriev I."/>
            <person name="Riley R."/>
            <person name="Granchi Z."/>
        </authorList>
    </citation>
    <scope>NUCLEOTIDE SEQUENCE [LARGE SCALE GENOMIC DNA]</scope>
    <source>
        <strain evidence="1 2">CBS 132785</strain>
    </source>
</reference>
<proteinExistence type="predicted"/>
<dbReference type="EMBL" id="MNBE01000643">
    <property type="protein sequence ID" value="OKP00751.1"/>
    <property type="molecule type" value="Genomic_DNA"/>
</dbReference>
<protein>
    <recommendedName>
        <fullName evidence="3">Stress-response A/B barrel domain-containing protein</fullName>
    </recommendedName>
</protein>
<dbReference type="SUPFAM" id="SSF54909">
    <property type="entry name" value="Dimeric alpha+beta barrel"/>
    <property type="match status" value="1"/>
</dbReference>
<organism evidence="1 2">
    <name type="scientific">Penicillium subrubescens</name>
    <dbReference type="NCBI Taxonomy" id="1316194"/>
    <lineage>
        <taxon>Eukaryota</taxon>
        <taxon>Fungi</taxon>
        <taxon>Dikarya</taxon>
        <taxon>Ascomycota</taxon>
        <taxon>Pezizomycotina</taxon>
        <taxon>Eurotiomycetes</taxon>
        <taxon>Eurotiomycetidae</taxon>
        <taxon>Eurotiales</taxon>
        <taxon>Aspergillaceae</taxon>
        <taxon>Penicillium</taxon>
    </lineage>
</organism>
<dbReference type="STRING" id="1316194.A0A1Q5TKL2"/>
<sequence length="160" mass="17790">MAGVIAGKFTALLPDRSGVFSGQAADQNVTLIILAARSNHPMGIFGPGFQVLGDYMNRMQAQLANNALQYNYLGATSWLGIGERSTANQLMFATYFRTLEDVHAYAHSQLHREAWNWWNDITKSHPHLSIMHEVYQAPKIIGKMFISIIILQALVSQASL</sequence>
<accession>A0A1Q5TKL2</accession>
<keyword evidence="2" id="KW-1185">Reference proteome</keyword>
<dbReference type="Pfam" id="PF13826">
    <property type="entry name" value="Monooxy_af470-like"/>
    <property type="match status" value="1"/>
</dbReference>
<evidence type="ECO:0008006" key="3">
    <source>
        <dbReference type="Google" id="ProtNLM"/>
    </source>
</evidence>
<name>A0A1Q5TKL2_9EURO</name>
<evidence type="ECO:0000313" key="2">
    <source>
        <dbReference type="Proteomes" id="UP000186955"/>
    </source>
</evidence>
<gene>
    <name evidence="1" type="ORF">PENSUB_7682</name>
</gene>
<evidence type="ECO:0000313" key="1">
    <source>
        <dbReference type="EMBL" id="OKP00751.1"/>
    </source>
</evidence>
<dbReference type="InterPro" id="IPR025444">
    <property type="entry name" value="Monooxy_af470"/>
</dbReference>
<dbReference type="InterPro" id="IPR011008">
    <property type="entry name" value="Dimeric_a/b-barrel"/>
</dbReference>
<dbReference type="AlphaFoldDB" id="A0A1Q5TKL2"/>